<dbReference type="Proteomes" id="UP001237642">
    <property type="component" value="Unassembled WGS sequence"/>
</dbReference>
<reference evidence="2" key="1">
    <citation type="submission" date="2023-02" db="EMBL/GenBank/DDBJ databases">
        <title>Genome of toxic invasive species Heracleum sosnowskyi carries increased number of genes despite the absence of recent whole-genome duplications.</title>
        <authorList>
            <person name="Schelkunov M."/>
            <person name="Shtratnikova V."/>
            <person name="Makarenko M."/>
            <person name="Klepikova A."/>
            <person name="Omelchenko D."/>
            <person name="Novikova G."/>
            <person name="Obukhova E."/>
            <person name="Bogdanov V."/>
            <person name="Penin A."/>
            <person name="Logacheva M."/>
        </authorList>
    </citation>
    <scope>NUCLEOTIDE SEQUENCE</scope>
    <source>
        <strain evidence="2">Hsosn_3</strain>
        <tissue evidence="2">Leaf</tissue>
    </source>
</reference>
<evidence type="ECO:0000256" key="1">
    <source>
        <dbReference type="SAM" id="MobiDB-lite"/>
    </source>
</evidence>
<keyword evidence="3" id="KW-1185">Reference proteome</keyword>
<accession>A0AAD8GQQ7</accession>
<sequence length="176" mass="19208">MDNRSDKGVREWGTWLRAPTRRGGNQGGSKWLREEDDAEWPAKGGRESNYPDVTGGNTGKQIVCLSDKRDNRRDDRDFTNLKSGKLVNNGPGSSANVMLLDELEEEEADGLDLGNRKRSRLGPESKIIMDTDEVLPSGTKTGTGNSLNETAISATDFVASSDNFLATLVQQASHPL</sequence>
<evidence type="ECO:0000313" key="2">
    <source>
        <dbReference type="EMBL" id="KAK1352480.1"/>
    </source>
</evidence>
<dbReference type="AlphaFoldDB" id="A0AAD8GQQ7"/>
<proteinExistence type="predicted"/>
<evidence type="ECO:0000313" key="3">
    <source>
        <dbReference type="Proteomes" id="UP001237642"/>
    </source>
</evidence>
<organism evidence="2 3">
    <name type="scientific">Heracleum sosnowskyi</name>
    <dbReference type="NCBI Taxonomy" id="360622"/>
    <lineage>
        <taxon>Eukaryota</taxon>
        <taxon>Viridiplantae</taxon>
        <taxon>Streptophyta</taxon>
        <taxon>Embryophyta</taxon>
        <taxon>Tracheophyta</taxon>
        <taxon>Spermatophyta</taxon>
        <taxon>Magnoliopsida</taxon>
        <taxon>eudicotyledons</taxon>
        <taxon>Gunneridae</taxon>
        <taxon>Pentapetalae</taxon>
        <taxon>asterids</taxon>
        <taxon>campanulids</taxon>
        <taxon>Apiales</taxon>
        <taxon>Apiaceae</taxon>
        <taxon>Apioideae</taxon>
        <taxon>apioid superclade</taxon>
        <taxon>Tordylieae</taxon>
        <taxon>Tordyliinae</taxon>
        <taxon>Heracleum</taxon>
    </lineage>
</organism>
<feature type="compositionally biased region" description="Basic and acidic residues" evidence="1">
    <location>
        <begin position="1"/>
        <end position="10"/>
    </location>
</feature>
<protein>
    <submittedName>
        <fullName evidence="2">Uncharacterized protein</fullName>
    </submittedName>
</protein>
<name>A0AAD8GQQ7_9APIA</name>
<dbReference type="EMBL" id="JAUIZM010000017">
    <property type="protein sequence ID" value="KAK1352480.1"/>
    <property type="molecule type" value="Genomic_DNA"/>
</dbReference>
<gene>
    <name evidence="2" type="ORF">POM88_053419</name>
</gene>
<feature type="compositionally biased region" description="Polar residues" evidence="1">
    <location>
        <begin position="138"/>
        <end position="147"/>
    </location>
</feature>
<reference evidence="2" key="2">
    <citation type="submission" date="2023-05" db="EMBL/GenBank/DDBJ databases">
        <authorList>
            <person name="Schelkunov M.I."/>
        </authorList>
    </citation>
    <scope>NUCLEOTIDE SEQUENCE</scope>
    <source>
        <strain evidence="2">Hsosn_3</strain>
        <tissue evidence="2">Leaf</tissue>
    </source>
</reference>
<comment type="caution">
    <text evidence="2">The sequence shown here is derived from an EMBL/GenBank/DDBJ whole genome shotgun (WGS) entry which is preliminary data.</text>
</comment>
<feature type="region of interest" description="Disordered" evidence="1">
    <location>
        <begin position="108"/>
        <end position="147"/>
    </location>
</feature>
<feature type="compositionally biased region" description="Basic and acidic residues" evidence="1">
    <location>
        <begin position="66"/>
        <end position="79"/>
    </location>
</feature>
<feature type="region of interest" description="Disordered" evidence="1">
    <location>
        <begin position="1"/>
        <end position="93"/>
    </location>
</feature>